<dbReference type="OrthoDB" id="10273750at2759"/>
<protein>
    <submittedName>
        <fullName evidence="1">Uncharacterized protein</fullName>
    </submittedName>
</protein>
<reference evidence="1 2" key="1">
    <citation type="submission" date="2016-10" db="EMBL/GenBank/DDBJ databases">
        <title>Reductive evolution of mitochondrial metabolism and differential evolution of invasion-related proteins in Cryptosporidium.</title>
        <authorList>
            <person name="Liu S."/>
            <person name="Roellig D.M."/>
            <person name="Guo Y."/>
            <person name="Li N."/>
            <person name="Frace M.A."/>
            <person name="Tang K."/>
            <person name="Zhang L."/>
            <person name="Feng Y."/>
            <person name="Xiao L."/>
        </authorList>
    </citation>
    <scope>NUCLEOTIDE SEQUENCE [LARGE SCALE GENOMIC DNA]</scope>
    <source>
        <strain evidence="1">30847</strain>
    </source>
</reference>
<proteinExistence type="predicted"/>
<dbReference type="VEuPathDB" id="CryptoDB:cand_031320"/>
<dbReference type="AlphaFoldDB" id="A0A1J4MCJ4"/>
<dbReference type="EMBL" id="LRBS01000120">
    <property type="protein sequence ID" value="OII71953.1"/>
    <property type="molecule type" value="Genomic_DNA"/>
</dbReference>
<evidence type="ECO:0000313" key="1">
    <source>
        <dbReference type="EMBL" id="OII71953.1"/>
    </source>
</evidence>
<name>A0A1J4MCJ4_9CRYT</name>
<dbReference type="GeneID" id="92367316"/>
<evidence type="ECO:0000313" key="2">
    <source>
        <dbReference type="Proteomes" id="UP000186804"/>
    </source>
</evidence>
<sequence>MIENQDKIVKLPFKESKLIPDKYLEIPQESIEDIEYNEEKETFSYNPELPSNNFTIPFRNVDDIPKDLFNPLLTKKITLRMPLNEGNYVRETTHTYSIESLYRPHQMINIQDSLKYIDTLASDIWDEFISKKQNYLYAIKDCNLFDELLRDFDAKKYTKGRKLPTTQIIFHANYR</sequence>
<dbReference type="RefSeq" id="XP_067066850.1">
    <property type="nucleotide sequence ID" value="XM_067213358.1"/>
</dbReference>
<accession>A0A1J4MCJ4</accession>
<gene>
    <name evidence="1" type="ORF">cand_031320</name>
</gene>
<dbReference type="Proteomes" id="UP000186804">
    <property type="component" value="Unassembled WGS sequence"/>
</dbReference>
<organism evidence="1 2">
    <name type="scientific">Cryptosporidium andersoni</name>
    <dbReference type="NCBI Taxonomy" id="117008"/>
    <lineage>
        <taxon>Eukaryota</taxon>
        <taxon>Sar</taxon>
        <taxon>Alveolata</taxon>
        <taxon>Apicomplexa</taxon>
        <taxon>Conoidasida</taxon>
        <taxon>Coccidia</taxon>
        <taxon>Eucoccidiorida</taxon>
        <taxon>Eimeriorina</taxon>
        <taxon>Cryptosporidiidae</taxon>
        <taxon>Cryptosporidium</taxon>
    </lineage>
</organism>
<keyword evidence="2" id="KW-1185">Reference proteome</keyword>
<comment type="caution">
    <text evidence="1">The sequence shown here is derived from an EMBL/GenBank/DDBJ whole genome shotgun (WGS) entry which is preliminary data.</text>
</comment>